<keyword evidence="2" id="KW-1185">Reference proteome</keyword>
<name>A0A2G9T5X9_TELCI</name>
<proteinExistence type="predicted"/>
<evidence type="ECO:0000313" key="2">
    <source>
        <dbReference type="Proteomes" id="UP000230423"/>
    </source>
</evidence>
<organism evidence="1 2">
    <name type="scientific">Teladorsagia circumcincta</name>
    <name type="common">Brown stomach worm</name>
    <name type="synonym">Ostertagia circumcincta</name>
    <dbReference type="NCBI Taxonomy" id="45464"/>
    <lineage>
        <taxon>Eukaryota</taxon>
        <taxon>Metazoa</taxon>
        <taxon>Ecdysozoa</taxon>
        <taxon>Nematoda</taxon>
        <taxon>Chromadorea</taxon>
        <taxon>Rhabditida</taxon>
        <taxon>Rhabditina</taxon>
        <taxon>Rhabditomorpha</taxon>
        <taxon>Strongyloidea</taxon>
        <taxon>Trichostrongylidae</taxon>
        <taxon>Teladorsagia</taxon>
    </lineage>
</organism>
<evidence type="ECO:0000313" key="1">
    <source>
        <dbReference type="EMBL" id="PIO53351.1"/>
    </source>
</evidence>
<protein>
    <submittedName>
        <fullName evidence="1">Uncharacterized protein</fullName>
    </submittedName>
</protein>
<feature type="non-terminal residue" evidence="1">
    <location>
        <position position="63"/>
    </location>
</feature>
<dbReference type="Proteomes" id="UP000230423">
    <property type="component" value="Unassembled WGS sequence"/>
</dbReference>
<accession>A0A2G9T5X9</accession>
<reference evidence="1 2" key="1">
    <citation type="submission" date="2015-09" db="EMBL/GenBank/DDBJ databases">
        <title>Draft genome of the parasitic nematode Teladorsagia circumcincta isolate WARC Sus (inbred).</title>
        <authorList>
            <person name="Mitreva M."/>
        </authorList>
    </citation>
    <scope>NUCLEOTIDE SEQUENCE [LARGE SCALE GENOMIC DNA]</scope>
    <source>
        <strain evidence="1 2">S</strain>
    </source>
</reference>
<dbReference type="OrthoDB" id="5864703at2759"/>
<dbReference type="EMBL" id="KZ414443">
    <property type="protein sequence ID" value="PIO53351.1"/>
    <property type="molecule type" value="Genomic_DNA"/>
</dbReference>
<gene>
    <name evidence="1" type="ORF">TELCIR_25316</name>
</gene>
<dbReference type="AlphaFoldDB" id="A0A2G9T5X9"/>
<sequence length="63" mass="7084">MVLGGVVGLPPHASTNDVSKLAPPLNVALTAVKSTWFQYLYELTYFSIPDYNFVYYCIQHACR</sequence>